<keyword evidence="7 11" id="KW-0256">Endoplasmic reticulum</keyword>
<feature type="transmembrane region" description="Helical" evidence="11">
    <location>
        <begin position="91"/>
        <end position="113"/>
    </location>
</feature>
<evidence type="ECO:0000256" key="7">
    <source>
        <dbReference type="ARBA" id="ARBA00022824"/>
    </source>
</evidence>
<feature type="transmembrane region" description="Helical" evidence="11">
    <location>
        <begin position="62"/>
        <end position="79"/>
    </location>
</feature>
<evidence type="ECO:0000256" key="12">
    <source>
        <dbReference type="SAM" id="SignalP"/>
    </source>
</evidence>
<evidence type="ECO:0000256" key="6">
    <source>
        <dbReference type="ARBA" id="ARBA00022692"/>
    </source>
</evidence>
<protein>
    <recommendedName>
        <fullName evidence="11">Mannosyltransferase</fullName>
        <ecNumber evidence="11">2.4.1.-</ecNumber>
    </recommendedName>
</protein>
<evidence type="ECO:0000313" key="13">
    <source>
        <dbReference type="EMBL" id="OCT80698.1"/>
    </source>
</evidence>
<dbReference type="PANTHER" id="PTHR22760:SF3">
    <property type="entry name" value="GPI MANNOSYLTRANSFERASE 4"/>
    <property type="match status" value="1"/>
</dbReference>
<evidence type="ECO:0000256" key="11">
    <source>
        <dbReference type="RuleBase" id="RU363075"/>
    </source>
</evidence>
<evidence type="ECO:0000256" key="10">
    <source>
        <dbReference type="ARBA" id="ARBA00038466"/>
    </source>
</evidence>
<dbReference type="Pfam" id="PF03901">
    <property type="entry name" value="Glyco_transf_22"/>
    <property type="match status" value="1"/>
</dbReference>
<keyword evidence="9 11" id="KW-0472">Membrane</keyword>
<dbReference type="PANTHER" id="PTHR22760">
    <property type="entry name" value="GLYCOSYLTRANSFERASE"/>
    <property type="match status" value="1"/>
</dbReference>
<comment type="subcellular location">
    <subcellularLocation>
        <location evidence="1 11">Endoplasmic reticulum membrane</location>
        <topology evidence="1 11">Multi-pass membrane protein</topology>
    </subcellularLocation>
</comment>
<sequence length="561" mass="63622">MEAKVLWGALSLLRIFWSLLPQKGYIHPDEFFQSPEVMAGDFLDLETNRPWEFLPTFPCRTILIPVLTSGTAFWIIRVLRPIGAERVLSHSYVLIVLPRIIVTILSFLLDYSVYHIAPAWRSDRWKAMTLLATSYVTLVFYTRTTSNAIEGILFALILLLTSPGSHGCPNHYKVKSSHLIGIVLAAGIFNRPTFLGFAFMPVLNWARKHYNSQFSFKTALSNIFQLLPSFVITASIFIAADTLYYRGYHLYSLSGTEAFSKHILENIVLTPLNFLRYNLSPDNLAQHGTHPPVTHLAVNGVMLFGVLHVSAVFSGIKIMKWFIYTSLYRNKSKCDESVTKQSVSLFTFYFVPLLLLSLFRHQEPRFLIPLLLPLVLLSTQCKRNIGMTSGIVIFNIIGALFFGSLHQAGVVPSLAHVQQTVQSEYPSNNLTTHYTIIFTHTYMPPKHLLYLQTGQNLVNIIDLAGFDKDQLCPKLTEIKRDLLHRSIHLSGQMKHHFLVVIPGTIAPVLDNCELVLKKRTSFFPHLSMEDPPTLSNLFSSNLTTQLALHLIEDKHWICWGP</sequence>
<keyword evidence="6 11" id="KW-0812">Transmembrane</keyword>
<comment type="pathway">
    <text evidence="2">Glycolipid biosynthesis; glycosylphosphatidylinositol-anchor biosynthesis.</text>
</comment>
<feature type="transmembrane region" description="Helical" evidence="11">
    <location>
        <begin position="223"/>
        <end position="245"/>
    </location>
</feature>
<evidence type="ECO:0000256" key="5">
    <source>
        <dbReference type="ARBA" id="ARBA00022679"/>
    </source>
</evidence>
<evidence type="ECO:0000256" key="3">
    <source>
        <dbReference type="ARBA" id="ARBA00022502"/>
    </source>
</evidence>
<evidence type="ECO:0000256" key="9">
    <source>
        <dbReference type="ARBA" id="ARBA00023136"/>
    </source>
</evidence>
<dbReference type="GO" id="GO:0005789">
    <property type="term" value="C:endoplasmic reticulum membrane"/>
    <property type="evidence" value="ECO:0007669"/>
    <property type="project" value="UniProtKB-SubCell"/>
</dbReference>
<feature type="transmembrane region" description="Helical" evidence="11">
    <location>
        <begin position="301"/>
        <end position="323"/>
    </location>
</feature>
<feature type="transmembrane region" description="Helical" evidence="11">
    <location>
        <begin position="178"/>
        <end position="203"/>
    </location>
</feature>
<dbReference type="EC" id="2.4.1.-" evidence="11"/>
<feature type="transmembrane region" description="Helical" evidence="11">
    <location>
        <begin position="148"/>
        <end position="166"/>
    </location>
</feature>
<keyword evidence="12" id="KW-0732">Signal</keyword>
<keyword evidence="8 11" id="KW-1133">Transmembrane helix</keyword>
<keyword evidence="3" id="KW-0337">GPI-anchor biosynthesis</keyword>
<evidence type="ECO:0000313" key="14">
    <source>
        <dbReference type="Proteomes" id="UP000694892"/>
    </source>
</evidence>
<gene>
    <name evidence="13" type="ORF">XELAEV_18027512mg</name>
</gene>
<organism evidence="13 14">
    <name type="scientific">Xenopus laevis</name>
    <name type="common">African clawed frog</name>
    <dbReference type="NCBI Taxonomy" id="8355"/>
    <lineage>
        <taxon>Eukaryota</taxon>
        <taxon>Metazoa</taxon>
        <taxon>Chordata</taxon>
        <taxon>Craniata</taxon>
        <taxon>Vertebrata</taxon>
        <taxon>Euteleostomi</taxon>
        <taxon>Amphibia</taxon>
        <taxon>Batrachia</taxon>
        <taxon>Anura</taxon>
        <taxon>Pipoidea</taxon>
        <taxon>Pipidae</taxon>
        <taxon>Xenopodinae</taxon>
        <taxon>Xenopus</taxon>
        <taxon>Xenopus</taxon>
    </lineage>
</organism>
<evidence type="ECO:0000256" key="1">
    <source>
        <dbReference type="ARBA" id="ARBA00004477"/>
    </source>
</evidence>
<accession>A0A974CWH0</accession>
<reference evidence="14" key="1">
    <citation type="journal article" date="2016" name="Nature">
        <title>Genome evolution in the allotetraploid frog Xenopus laevis.</title>
        <authorList>
            <person name="Session A.M."/>
            <person name="Uno Y."/>
            <person name="Kwon T."/>
            <person name="Chapman J.A."/>
            <person name="Toyoda A."/>
            <person name="Takahashi S."/>
            <person name="Fukui A."/>
            <person name="Hikosaka A."/>
            <person name="Suzuki A."/>
            <person name="Kondo M."/>
            <person name="van Heeringen S.J."/>
            <person name="Quigley I."/>
            <person name="Heinz S."/>
            <person name="Ogino H."/>
            <person name="Ochi H."/>
            <person name="Hellsten U."/>
            <person name="Lyons J.B."/>
            <person name="Simakov O."/>
            <person name="Putnam N."/>
            <person name="Stites J."/>
            <person name="Kuroki Y."/>
            <person name="Tanaka T."/>
            <person name="Michiue T."/>
            <person name="Watanabe M."/>
            <person name="Bogdanovic O."/>
            <person name="Lister R."/>
            <person name="Georgiou G."/>
            <person name="Paranjpe S.S."/>
            <person name="van Kruijsbergen I."/>
            <person name="Shu S."/>
            <person name="Carlson J."/>
            <person name="Kinoshita T."/>
            <person name="Ohta Y."/>
            <person name="Mawaribuchi S."/>
            <person name="Jenkins J."/>
            <person name="Grimwood J."/>
            <person name="Schmutz J."/>
            <person name="Mitros T."/>
            <person name="Mozaffari S.V."/>
            <person name="Suzuki Y."/>
            <person name="Haramoto Y."/>
            <person name="Yamamoto T.S."/>
            <person name="Takagi C."/>
            <person name="Heald R."/>
            <person name="Miller K."/>
            <person name="Haudenschild C."/>
            <person name="Kitzman J."/>
            <person name="Nakayama T."/>
            <person name="Izutsu Y."/>
            <person name="Robert J."/>
            <person name="Fortriede J."/>
            <person name="Burns K."/>
            <person name="Lotay V."/>
            <person name="Karimi K."/>
            <person name="Yasuoka Y."/>
            <person name="Dichmann D.S."/>
            <person name="Flajnik M.F."/>
            <person name="Houston D.W."/>
            <person name="Shendure J."/>
            <person name="DuPasquier L."/>
            <person name="Vize P.D."/>
            <person name="Zorn A.M."/>
            <person name="Ito M."/>
            <person name="Marcotte E.M."/>
            <person name="Wallingford J.B."/>
            <person name="Ito Y."/>
            <person name="Asashima M."/>
            <person name="Ueno N."/>
            <person name="Matsuda Y."/>
            <person name="Veenstra G.J."/>
            <person name="Fujiyama A."/>
            <person name="Harland R.M."/>
            <person name="Taira M."/>
            <person name="Rokhsar D.S."/>
        </authorList>
    </citation>
    <scope>NUCLEOTIDE SEQUENCE [LARGE SCALE GENOMIC DNA]</scope>
    <source>
        <strain evidence="14">J</strain>
    </source>
</reference>
<feature type="transmembrane region" description="Helical" evidence="11">
    <location>
        <begin position="125"/>
        <end position="141"/>
    </location>
</feature>
<keyword evidence="5" id="KW-0808">Transferase</keyword>
<feature type="signal peptide" evidence="12">
    <location>
        <begin position="1"/>
        <end position="21"/>
    </location>
</feature>
<evidence type="ECO:0000256" key="8">
    <source>
        <dbReference type="ARBA" id="ARBA00022989"/>
    </source>
</evidence>
<proteinExistence type="inferred from homology"/>
<feature type="chain" id="PRO_5037767192" description="Mannosyltransferase" evidence="12">
    <location>
        <begin position="22"/>
        <end position="561"/>
    </location>
</feature>
<evidence type="ECO:0000256" key="4">
    <source>
        <dbReference type="ARBA" id="ARBA00022676"/>
    </source>
</evidence>
<comment type="similarity">
    <text evidence="10">Belongs to the glycosyltransferase 22 family. PIGZ subfamily.</text>
</comment>
<dbReference type="InterPro" id="IPR005599">
    <property type="entry name" value="GPI_mannosylTrfase"/>
</dbReference>
<dbReference type="GO" id="GO:0006506">
    <property type="term" value="P:GPI anchor biosynthetic process"/>
    <property type="evidence" value="ECO:0007669"/>
    <property type="project" value="UniProtKB-KW"/>
</dbReference>
<dbReference type="Proteomes" id="UP000694892">
    <property type="component" value="Chromosome 5L"/>
</dbReference>
<dbReference type="AlphaFoldDB" id="A0A974CWH0"/>
<feature type="transmembrane region" description="Helical" evidence="11">
    <location>
        <begin position="343"/>
        <end position="360"/>
    </location>
</feature>
<name>A0A974CWH0_XENLA</name>
<dbReference type="OMA" id="HGIHPRY"/>
<dbReference type="GO" id="GO:0000026">
    <property type="term" value="F:alpha-1,2-mannosyltransferase activity"/>
    <property type="evidence" value="ECO:0007669"/>
    <property type="project" value="TreeGrafter"/>
</dbReference>
<keyword evidence="4 11" id="KW-0328">Glycosyltransferase</keyword>
<dbReference type="EMBL" id="CM004474">
    <property type="protein sequence ID" value="OCT80698.1"/>
    <property type="molecule type" value="Genomic_DNA"/>
</dbReference>
<evidence type="ECO:0000256" key="2">
    <source>
        <dbReference type="ARBA" id="ARBA00004687"/>
    </source>
</evidence>